<feature type="compositionally biased region" description="Polar residues" evidence="1">
    <location>
        <begin position="262"/>
        <end position="280"/>
    </location>
</feature>
<keyword evidence="2" id="KW-0496">Mitochondrion</keyword>
<feature type="region of interest" description="Disordered" evidence="1">
    <location>
        <begin position="243"/>
        <end position="280"/>
    </location>
</feature>
<dbReference type="EMBL" id="KC573038">
    <property type="protein sequence ID" value="AGE93645.1"/>
    <property type="molecule type" value="Genomic_DNA"/>
</dbReference>
<accession>M1KFE0</accession>
<reference evidence="2" key="1">
    <citation type="journal article" date="2008" name="Mol. Biol. Evol.">
        <title>A phylogenomic investigation into the origin of metazoa.</title>
        <authorList>
            <person name="Ruiz-Trillo I."/>
            <person name="Roger A.J."/>
            <person name="Burger G."/>
            <person name="Gray M.W."/>
            <person name="Lang B.F."/>
        </authorList>
    </citation>
    <scope>NUCLEOTIDE SEQUENCE</scope>
    <source>
        <strain evidence="2">ATCC 30864</strain>
    </source>
</reference>
<sequence>MIKQGIEINILAPALIKIQDIESSVSLHQSNAKQAIQESKKKQISPVKLVTNTTKHRFKKIRVTNIEPKNVISSWTLKPRKKKSLSIKNRQGFSFWIEKSKTPLSLYKKRLLKILKKTLKNKSLIVTKKFKNNKFYKANSKRNFNKKFGYNANYKNANYKKSGYNSGFHNKSDFNNKSEFNSKDYKKNYKSGFNSGFNKSKFNYKDNIADKNYSFNNKSNFNYKDNTTDKNYSFNKSKFNTNDNIGGQNFSNTKSNFNKNSRYNNYGYNKPSYNHTTYKK</sequence>
<evidence type="ECO:0000313" key="2">
    <source>
        <dbReference type="EMBL" id="AGE93645.1"/>
    </source>
</evidence>
<geneLocation type="mitochondrion" evidence="2"/>
<name>M1KFE0_9EUKA</name>
<organism evidence="2">
    <name type="scientific">Capsaspora owczarzaki</name>
    <dbReference type="NCBI Taxonomy" id="192875"/>
    <lineage>
        <taxon>Eukaryota</taxon>
        <taxon>Filasterea</taxon>
        <taxon>Capsaspora</taxon>
    </lineage>
</organism>
<dbReference type="AlphaFoldDB" id="M1KFE0"/>
<proteinExistence type="predicted"/>
<gene>
    <name evidence="2" type="primary">orf280</name>
</gene>
<evidence type="ECO:0000256" key="1">
    <source>
        <dbReference type="SAM" id="MobiDB-lite"/>
    </source>
</evidence>
<reference evidence="2" key="2">
    <citation type="submission" date="2012-12" db="EMBL/GenBank/DDBJ databases">
        <authorList>
            <person name="Lang B.F."/>
        </authorList>
    </citation>
    <scope>NUCLEOTIDE SEQUENCE</scope>
    <source>
        <strain evidence="2">ATCC 30864</strain>
    </source>
</reference>
<protein>
    <submittedName>
        <fullName evidence="2">Uncharacterized protein</fullName>
    </submittedName>
</protein>
<feature type="compositionally biased region" description="Low complexity" evidence="1">
    <location>
        <begin position="249"/>
        <end position="261"/>
    </location>
</feature>